<evidence type="ECO:0000313" key="2">
    <source>
        <dbReference type="Proteomes" id="UP001589693"/>
    </source>
</evidence>
<proteinExistence type="predicted"/>
<evidence type="ECO:0000313" key="1">
    <source>
        <dbReference type="EMBL" id="MFB9904061.1"/>
    </source>
</evidence>
<accession>A0ABV5ZT39</accession>
<organism evidence="1 2">
    <name type="scientific">Allokutzneria oryzae</name>
    <dbReference type="NCBI Taxonomy" id="1378989"/>
    <lineage>
        <taxon>Bacteria</taxon>
        <taxon>Bacillati</taxon>
        <taxon>Actinomycetota</taxon>
        <taxon>Actinomycetes</taxon>
        <taxon>Pseudonocardiales</taxon>
        <taxon>Pseudonocardiaceae</taxon>
        <taxon>Allokutzneria</taxon>
    </lineage>
</organism>
<dbReference type="RefSeq" id="WP_377851222.1">
    <property type="nucleotide sequence ID" value="NZ_JBHLZU010000007.1"/>
</dbReference>
<protein>
    <submittedName>
        <fullName evidence="1">Uncharacterized protein</fullName>
    </submittedName>
</protein>
<comment type="caution">
    <text evidence="1">The sequence shown here is derived from an EMBL/GenBank/DDBJ whole genome shotgun (WGS) entry which is preliminary data.</text>
</comment>
<keyword evidence="2" id="KW-1185">Reference proteome</keyword>
<gene>
    <name evidence="1" type="ORF">ACFFQA_08925</name>
</gene>
<sequence>MAFDDDDETEDKDIRFDRDHPLNTSATVNGLRIAIYVSITDLENTSTFCTKTIYFAHPG</sequence>
<name>A0ABV5ZT39_9PSEU</name>
<reference evidence="1 2" key="1">
    <citation type="submission" date="2024-09" db="EMBL/GenBank/DDBJ databases">
        <authorList>
            <person name="Sun Q."/>
            <person name="Mori K."/>
        </authorList>
    </citation>
    <scope>NUCLEOTIDE SEQUENCE [LARGE SCALE GENOMIC DNA]</scope>
    <source>
        <strain evidence="1 2">TBRC 7907</strain>
    </source>
</reference>
<dbReference type="Proteomes" id="UP001589693">
    <property type="component" value="Unassembled WGS sequence"/>
</dbReference>
<dbReference type="EMBL" id="JBHLZU010000007">
    <property type="protein sequence ID" value="MFB9904061.1"/>
    <property type="molecule type" value="Genomic_DNA"/>
</dbReference>